<dbReference type="InterPro" id="IPR011990">
    <property type="entry name" value="TPR-like_helical_dom_sf"/>
</dbReference>
<keyword evidence="2" id="KW-0489">Methyltransferase</keyword>
<dbReference type="GO" id="GO:0032259">
    <property type="term" value="P:methylation"/>
    <property type="evidence" value="ECO:0007669"/>
    <property type="project" value="UniProtKB-KW"/>
</dbReference>
<proteinExistence type="predicted"/>
<feature type="compositionally biased region" description="Low complexity" evidence="1">
    <location>
        <begin position="21"/>
        <end position="54"/>
    </location>
</feature>
<dbReference type="eggNOG" id="COG0500">
    <property type="taxonomic scope" value="Bacteria"/>
</dbReference>
<protein>
    <submittedName>
        <fullName evidence="2">Methyltransferase FkbM</fullName>
    </submittedName>
</protein>
<accession>U5NA82</accession>
<dbReference type="HOGENOM" id="CLU_1286877_0_0_4"/>
<name>U5NA82_9BURK</name>
<feature type="region of interest" description="Disordered" evidence="1">
    <location>
        <begin position="17"/>
        <end position="54"/>
    </location>
</feature>
<sequence length="214" mass="23103">MAMIRTLLTHVSRWWGTPRSAAGTTGPTAETTTAPTAAAPAAAASKAAAHQGGPTAEAPQALAVYDEALLECSRTQWQFGDWRSLSQLDRDAMEHHPERARLALLCAAGHAQCGHTDAMRDWVRQAQEWGCPRKLVAQVLISGVQNSLGRAAAVANQPERARLHFERSVRTGMPHSDTALLARARCWQQGGEVGAPFGVLERQEPEKAVRAMRG</sequence>
<reference evidence="2 3" key="1">
    <citation type="journal article" date="2013" name="Genome Biol.">
        <title>Genomic analysis reveals key aspects of prokaryotic symbiosis in the phototrophic consortium "Chlorochromatium aggregatum".</title>
        <authorList>
            <person name="Liu Z."/>
            <person name="Muller J."/>
            <person name="Li T."/>
            <person name="Alvey R.M."/>
            <person name="Vogl K."/>
            <person name="Frigaard N.U."/>
            <person name="Rockwell N.C."/>
            <person name="Boyd E.S."/>
            <person name="Tomsho L.P."/>
            <person name="Schuster S.C."/>
            <person name="Henke P."/>
            <person name="Rohde M."/>
            <person name="Overmann J."/>
            <person name="Bryant D.A."/>
        </authorList>
    </citation>
    <scope>NUCLEOTIDE SEQUENCE [LARGE SCALE GENOMIC DNA]</scope>
    <source>
        <strain evidence="2">CR</strain>
    </source>
</reference>
<dbReference type="OrthoDB" id="223410at2"/>
<organism evidence="2 3">
    <name type="scientific">Candidatus Symbiobacter mobilis CR</name>
    <dbReference type="NCBI Taxonomy" id="946483"/>
    <lineage>
        <taxon>Bacteria</taxon>
        <taxon>Pseudomonadati</taxon>
        <taxon>Pseudomonadota</taxon>
        <taxon>Betaproteobacteria</taxon>
        <taxon>Burkholderiales</taxon>
        <taxon>Comamonadaceae</taxon>
    </lineage>
</organism>
<dbReference type="KEGG" id="cbx:Cenrod_2393"/>
<evidence type="ECO:0000313" key="3">
    <source>
        <dbReference type="Proteomes" id="UP000017184"/>
    </source>
</evidence>
<evidence type="ECO:0000313" key="2">
    <source>
        <dbReference type="EMBL" id="AGX88451.1"/>
    </source>
</evidence>
<keyword evidence="3" id="KW-1185">Reference proteome</keyword>
<keyword evidence="2" id="KW-0808">Transferase</keyword>
<dbReference type="Gene3D" id="1.25.40.10">
    <property type="entry name" value="Tetratricopeptide repeat domain"/>
    <property type="match status" value="1"/>
</dbReference>
<dbReference type="RefSeq" id="WP_022776170.1">
    <property type="nucleotide sequence ID" value="NC_022576.1"/>
</dbReference>
<dbReference type="PATRIC" id="fig|946483.4.peg.2415"/>
<dbReference type="Proteomes" id="UP000017184">
    <property type="component" value="Chromosome"/>
</dbReference>
<dbReference type="AlphaFoldDB" id="U5NA82"/>
<gene>
    <name evidence="2" type="ORF">Cenrod_2393</name>
</gene>
<evidence type="ECO:0000256" key="1">
    <source>
        <dbReference type="SAM" id="MobiDB-lite"/>
    </source>
</evidence>
<dbReference type="STRING" id="946483.Cenrod_2393"/>
<dbReference type="GO" id="GO:0008168">
    <property type="term" value="F:methyltransferase activity"/>
    <property type="evidence" value="ECO:0007669"/>
    <property type="project" value="UniProtKB-KW"/>
</dbReference>
<dbReference type="EMBL" id="CP004885">
    <property type="protein sequence ID" value="AGX88451.1"/>
    <property type="molecule type" value="Genomic_DNA"/>
</dbReference>